<evidence type="ECO:0000256" key="5">
    <source>
        <dbReference type="ARBA" id="ARBA00050776"/>
    </source>
</evidence>
<evidence type="ECO:0000256" key="3">
    <source>
        <dbReference type="ARBA" id="ARBA00012239"/>
    </source>
</evidence>
<dbReference type="InterPro" id="IPR000192">
    <property type="entry name" value="Aminotrans_V_dom"/>
</dbReference>
<proteinExistence type="inferred from homology"/>
<keyword evidence="8" id="KW-0032">Aminotransferase</keyword>
<protein>
    <recommendedName>
        <fullName evidence="3">cysteine desulfurase</fullName>
        <ecNumber evidence="3">2.8.1.7</ecNumber>
    </recommendedName>
</protein>
<evidence type="ECO:0000256" key="1">
    <source>
        <dbReference type="ARBA" id="ARBA00001933"/>
    </source>
</evidence>
<dbReference type="PANTHER" id="PTHR43586:SF4">
    <property type="entry name" value="ISOPENICILLIN N EPIMERASE"/>
    <property type="match status" value="1"/>
</dbReference>
<dbReference type="EMBL" id="SJDU01000026">
    <property type="protein sequence ID" value="TKZ36080.1"/>
    <property type="molecule type" value="Genomic_DNA"/>
</dbReference>
<dbReference type="InterPro" id="IPR015421">
    <property type="entry name" value="PyrdxlP-dep_Trfase_major"/>
</dbReference>
<comment type="catalytic activity">
    <reaction evidence="5">
        <text>(sulfur carrier)-H + L-cysteine = (sulfur carrier)-SH + L-alanine</text>
        <dbReference type="Rhea" id="RHEA:43892"/>
        <dbReference type="Rhea" id="RHEA-COMP:14737"/>
        <dbReference type="Rhea" id="RHEA-COMP:14739"/>
        <dbReference type="ChEBI" id="CHEBI:29917"/>
        <dbReference type="ChEBI" id="CHEBI:35235"/>
        <dbReference type="ChEBI" id="CHEBI:57972"/>
        <dbReference type="ChEBI" id="CHEBI:64428"/>
        <dbReference type="EC" id="2.8.1.7"/>
    </reaction>
</comment>
<dbReference type="Pfam" id="PF00266">
    <property type="entry name" value="Aminotran_5"/>
    <property type="match status" value="1"/>
</dbReference>
<dbReference type="PANTHER" id="PTHR43586">
    <property type="entry name" value="CYSTEINE DESULFURASE"/>
    <property type="match status" value="1"/>
</dbReference>
<dbReference type="PIRSF" id="PIRSF005572">
    <property type="entry name" value="NifS"/>
    <property type="match status" value="1"/>
</dbReference>
<keyword evidence="9" id="KW-1185">Reference proteome</keyword>
<comment type="cofactor">
    <cofactor evidence="1 6">
        <name>pyridoxal 5'-phosphate</name>
        <dbReference type="ChEBI" id="CHEBI:597326"/>
    </cofactor>
</comment>
<dbReference type="Proteomes" id="UP000310168">
    <property type="component" value="Unassembled WGS sequence"/>
</dbReference>
<keyword evidence="4" id="KW-0663">Pyridoxal phosphate</keyword>
<dbReference type="SUPFAM" id="SSF53383">
    <property type="entry name" value="PLP-dependent transferases"/>
    <property type="match status" value="1"/>
</dbReference>
<dbReference type="Gene3D" id="3.90.1150.10">
    <property type="entry name" value="Aspartate Aminotransferase, domain 1"/>
    <property type="match status" value="1"/>
</dbReference>
<gene>
    <name evidence="8" type="ORF">EZH24_01890</name>
</gene>
<reference evidence="8 9" key="1">
    <citation type="journal article" date="2019" name="Anaerobe">
        <title>Brachyspira catarrhinii sp. nov., an anaerobic intestinal spirochaete isolated from vervet monkeys may have been misidentified as Brachyspira aalborgi in previous studies.</title>
        <authorList>
            <person name="Phillips N.D."/>
            <person name="La T."/>
            <person name="Hampson D.J."/>
        </authorList>
    </citation>
    <scope>NUCLEOTIDE SEQUENCE [LARGE SCALE GENOMIC DNA]</scope>
    <source>
        <strain evidence="8 9">Z12</strain>
    </source>
</reference>
<evidence type="ECO:0000256" key="2">
    <source>
        <dbReference type="ARBA" id="ARBA00010447"/>
    </source>
</evidence>
<evidence type="ECO:0000313" key="9">
    <source>
        <dbReference type="Proteomes" id="UP000310168"/>
    </source>
</evidence>
<accession>A0ABY2TT84</accession>
<organism evidence="8 9">
    <name type="scientific">Brachyspira catarrhinii</name>
    <dbReference type="NCBI Taxonomy" id="2528966"/>
    <lineage>
        <taxon>Bacteria</taxon>
        <taxon>Pseudomonadati</taxon>
        <taxon>Spirochaetota</taxon>
        <taxon>Spirochaetia</taxon>
        <taxon>Brachyspirales</taxon>
        <taxon>Brachyspiraceae</taxon>
        <taxon>Brachyspira</taxon>
    </lineage>
</organism>
<keyword evidence="8" id="KW-0808">Transferase</keyword>
<dbReference type="PROSITE" id="PS00595">
    <property type="entry name" value="AA_TRANSFER_CLASS_5"/>
    <property type="match status" value="1"/>
</dbReference>
<dbReference type="RefSeq" id="WP_137997447.1">
    <property type="nucleotide sequence ID" value="NZ_SJDU01000026.1"/>
</dbReference>
<evidence type="ECO:0000256" key="6">
    <source>
        <dbReference type="RuleBase" id="RU004504"/>
    </source>
</evidence>
<dbReference type="EC" id="2.8.1.7" evidence="3"/>
<dbReference type="InterPro" id="IPR015424">
    <property type="entry name" value="PyrdxlP-dep_Trfase"/>
</dbReference>
<evidence type="ECO:0000256" key="4">
    <source>
        <dbReference type="ARBA" id="ARBA00022898"/>
    </source>
</evidence>
<evidence type="ECO:0000313" key="8">
    <source>
        <dbReference type="EMBL" id="TKZ36080.1"/>
    </source>
</evidence>
<sequence>MKKKIYYFDNSTTSFPKPKEVAKEMSNFIMNIGGTYGRVNTERGKETTKKIEECRESMANILGVKNSSNVIFTSGATRSINDILIGLDLHDTKILISYLEHNAVLRPIYQLSKNKNVEYQLIPSIENGLIDIEKLSNLISNTKNKISLAIVNMESNISGVIQPIKKIKEAIGDIPLLVDATQSVGIHTIKAENWNIDFLAFTGHKGLLGPTGTGGFYIKNDKILNPAYFGGGFGDGYETPYSIPEIYESGTPNTVGIIGLLEALKNKPNWKINIDDLIETIKEIESMNKYNVIWAKNKKCQGFLFSITLKNDDINMANLTYKLYNDYNIECRYGFHCAFLAHNFYGSKEGAIRFSFSPYTEKEDLKYLINSLGSKLW</sequence>
<dbReference type="InterPro" id="IPR016454">
    <property type="entry name" value="Cysteine_dSase"/>
</dbReference>
<dbReference type="InterPro" id="IPR020578">
    <property type="entry name" value="Aminotrans_V_PyrdxlP_BS"/>
</dbReference>
<dbReference type="GO" id="GO:0008483">
    <property type="term" value="F:transaminase activity"/>
    <property type="evidence" value="ECO:0007669"/>
    <property type="project" value="UniProtKB-KW"/>
</dbReference>
<dbReference type="Gene3D" id="3.40.640.10">
    <property type="entry name" value="Type I PLP-dependent aspartate aminotransferase-like (Major domain)"/>
    <property type="match status" value="1"/>
</dbReference>
<dbReference type="InterPro" id="IPR015422">
    <property type="entry name" value="PyrdxlP-dep_Trfase_small"/>
</dbReference>
<evidence type="ECO:0000259" key="7">
    <source>
        <dbReference type="Pfam" id="PF00266"/>
    </source>
</evidence>
<comment type="similarity">
    <text evidence="2">Belongs to the class-V pyridoxal-phosphate-dependent aminotransferase family. Csd subfamily.</text>
</comment>
<name>A0ABY2TT84_9SPIR</name>
<feature type="domain" description="Aminotransferase class V" evidence="7">
    <location>
        <begin position="7"/>
        <end position="368"/>
    </location>
</feature>
<comment type="caution">
    <text evidence="8">The sequence shown here is derived from an EMBL/GenBank/DDBJ whole genome shotgun (WGS) entry which is preliminary data.</text>
</comment>